<evidence type="ECO:0000313" key="3">
    <source>
        <dbReference type="Proteomes" id="UP000250266"/>
    </source>
</evidence>
<proteinExistence type="predicted"/>
<dbReference type="EMBL" id="KV745074">
    <property type="protein sequence ID" value="OCK78204.1"/>
    <property type="molecule type" value="Genomic_DNA"/>
</dbReference>
<organism evidence="2 3">
    <name type="scientific">Lepidopterella palustris CBS 459.81</name>
    <dbReference type="NCBI Taxonomy" id="1314670"/>
    <lineage>
        <taxon>Eukaryota</taxon>
        <taxon>Fungi</taxon>
        <taxon>Dikarya</taxon>
        <taxon>Ascomycota</taxon>
        <taxon>Pezizomycotina</taxon>
        <taxon>Dothideomycetes</taxon>
        <taxon>Pleosporomycetidae</taxon>
        <taxon>Mytilinidiales</taxon>
        <taxon>Argynnaceae</taxon>
        <taxon>Lepidopterella</taxon>
    </lineage>
</organism>
<feature type="signal peptide" evidence="1">
    <location>
        <begin position="1"/>
        <end position="20"/>
    </location>
</feature>
<sequence>MKVSSIFSTLLFALTVVAHPAPHQEDCGDSCDHNNHHEDPCYHPHPHPCEPPKGCHCPDHCPQPPQDLPEELPYLTLGEITPFPNDLLQGLAAAAAPGSSLRNLENEQGVFYYDGSRLTAHYNKLSGETAVYPRLSSLTGAKPARPANDTISKYLNDGRIFPEDDTILVQVPGQSLSGSSKGRNGTASETLTYLTEVLVQRNITHQDFQFPVCGLGTKASFRVGSDGTIRSVSHRWRPATKSSNTLRTISKDQALTNIAAQLSDVRMNATVEDISLCYYDAGEFLQPAWRYWLAQPDQDQNVTNSRLVGYIAAAEGLPEELPKLIPDPACPAALPPYNTTQANGNLARRSFFDDILGGIADDVGSDLIRVGRYIQQNNFASGSFRDDSNKFMSQLTFWAGFENSWPFNWFNPGFRPLNFVDSQSAEGATPVIYEKVESDFLDQVDLALTIGHGNYHIFATNGTCDSSVDSTCAIASIDNMSNFGQNLLRYWAMKGCSIIPTPQDFYCPEDQHQAWDTWWDMFNGLHAAVGLRTDGWVSDGVPEAFGAKVAIGVSVIDAWLSTCHDTAHYSGTDYYWWRTNGDQLWKKDPHGQPSAVTVCGHGDDTIREREKLDPPSCLQMFWWGDTVWSQDCDLTTATVNDGEWQVDESTCKSVDANFCTPVAPPH</sequence>
<keyword evidence="1" id="KW-0732">Signal</keyword>
<evidence type="ECO:0000313" key="2">
    <source>
        <dbReference type="EMBL" id="OCK78204.1"/>
    </source>
</evidence>
<dbReference type="OrthoDB" id="5424205at2759"/>
<dbReference type="AlphaFoldDB" id="A0A8E2E6R9"/>
<accession>A0A8E2E6R9</accession>
<gene>
    <name evidence="2" type="ORF">K432DRAFT_444791</name>
</gene>
<name>A0A8E2E6R9_9PEZI</name>
<keyword evidence="3" id="KW-1185">Reference proteome</keyword>
<protein>
    <submittedName>
        <fullName evidence="2">Uncharacterized protein</fullName>
    </submittedName>
</protein>
<dbReference type="Proteomes" id="UP000250266">
    <property type="component" value="Unassembled WGS sequence"/>
</dbReference>
<dbReference type="Pfam" id="PF19872">
    <property type="entry name" value="DUF6345"/>
    <property type="match status" value="1"/>
</dbReference>
<feature type="chain" id="PRO_5034583330" evidence="1">
    <location>
        <begin position="21"/>
        <end position="666"/>
    </location>
</feature>
<reference evidence="2 3" key="1">
    <citation type="journal article" date="2016" name="Nat. Commun.">
        <title>Ectomycorrhizal ecology is imprinted in the genome of the dominant symbiotic fungus Cenococcum geophilum.</title>
        <authorList>
            <consortium name="DOE Joint Genome Institute"/>
            <person name="Peter M."/>
            <person name="Kohler A."/>
            <person name="Ohm R.A."/>
            <person name="Kuo A."/>
            <person name="Krutzmann J."/>
            <person name="Morin E."/>
            <person name="Arend M."/>
            <person name="Barry K.W."/>
            <person name="Binder M."/>
            <person name="Choi C."/>
            <person name="Clum A."/>
            <person name="Copeland A."/>
            <person name="Grisel N."/>
            <person name="Haridas S."/>
            <person name="Kipfer T."/>
            <person name="LaButti K."/>
            <person name="Lindquist E."/>
            <person name="Lipzen A."/>
            <person name="Maire R."/>
            <person name="Meier B."/>
            <person name="Mihaltcheva S."/>
            <person name="Molinier V."/>
            <person name="Murat C."/>
            <person name="Poggeler S."/>
            <person name="Quandt C.A."/>
            <person name="Sperisen C."/>
            <person name="Tritt A."/>
            <person name="Tisserant E."/>
            <person name="Crous P.W."/>
            <person name="Henrissat B."/>
            <person name="Nehls U."/>
            <person name="Egli S."/>
            <person name="Spatafora J.W."/>
            <person name="Grigoriev I.V."/>
            <person name="Martin F.M."/>
        </authorList>
    </citation>
    <scope>NUCLEOTIDE SEQUENCE [LARGE SCALE GENOMIC DNA]</scope>
    <source>
        <strain evidence="2 3">CBS 459.81</strain>
    </source>
</reference>
<dbReference type="InterPro" id="IPR045926">
    <property type="entry name" value="DUF6345"/>
</dbReference>
<evidence type="ECO:0000256" key="1">
    <source>
        <dbReference type="SAM" id="SignalP"/>
    </source>
</evidence>